<comment type="caution">
    <text evidence="10">The sequence shown here is derived from an EMBL/GenBank/DDBJ whole genome shotgun (WGS) entry which is preliminary data.</text>
</comment>
<dbReference type="PANTHER" id="PTHR18919">
    <property type="entry name" value="ACETYL-COA C-ACYLTRANSFERASE"/>
    <property type="match status" value="1"/>
</dbReference>
<name>A0ABU3ECZ9_9RHOB</name>
<dbReference type="Pfam" id="PF02803">
    <property type="entry name" value="Thiolase_C"/>
    <property type="match status" value="1"/>
</dbReference>
<evidence type="ECO:0000313" key="10">
    <source>
        <dbReference type="EMBL" id="MDT1062116.1"/>
    </source>
</evidence>
<keyword evidence="5 7" id="KW-0012">Acyltransferase</keyword>
<dbReference type="PANTHER" id="PTHR18919:SF12">
    <property type="entry name" value="ACYLTRANSFERASE RV0859-RELATED"/>
    <property type="match status" value="1"/>
</dbReference>
<dbReference type="PIRSF" id="PIRSF000429">
    <property type="entry name" value="Ac-CoA_Ac_transf"/>
    <property type="match status" value="1"/>
</dbReference>
<comment type="similarity">
    <text evidence="2 7">Belongs to the thiolase-like superfamily. Thiolase family.</text>
</comment>
<dbReference type="GO" id="GO:0033812">
    <property type="term" value="F:3-oxoadipyl-CoA thiolase activity"/>
    <property type="evidence" value="ECO:0007669"/>
    <property type="project" value="UniProtKB-EC"/>
</dbReference>
<accession>A0ABU3ECZ9</accession>
<comment type="catalytic activity">
    <reaction evidence="6">
        <text>succinyl-CoA + acetyl-CoA = 3-oxoadipyl-CoA + CoA</text>
        <dbReference type="Rhea" id="RHEA:19481"/>
        <dbReference type="ChEBI" id="CHEBI:57287"/>
        <dbReference type="ChEBI" id="CHEBI:57288"/>
        <dbReference type="ChEBI" id="CHEBI:57292"/>
        <dbReference type="ChEBI" id="CHEBI:57348"/>
        <dbReference type="EC" id="2.3.1.174"/>
    </reaction>
</comment>
<dbReference type="PROSITE" id="PS00098">
    <property type="entry name" value="THIOLASE_1"/>
    <property type="match status" value="1"/>
</dbReference>
<evidence type="ECO:0000256" key="2">
    <source>
        <dbReference type="ARBA" id="ARBA00010982"/>
    </source>
</evidence>
<evidence type="ECO:0000256" key="6">
    <source>
        <dbReference type="ARBA" id="ARBA00048527"/>
    </source>
</evidence>
<evidence type="ECO:0000256" key="3">
    <source>
        <dbReference type="ARBA" id="ARBA00012233"/>
    </source>
</evidence>
<evidence type="ECO:0000256" key="7">
    <source>
        <dbReference type="RuleBase" id="RU003557"/>
    </source>
</evidence>
<dbReference type="InterPro" id="IPR002155">
    <property type="entry name" value="Thiolase"/>
</dbReference>
<comment type="pathway">
    <text evidence="1">Aromatic compound metabolism.</text>
</comment>
<protein>
    <recommendedName>
        <fullName evidence="3">3-oxoadipyl-CoA thiolase</fullName>
        <ecNumber evidence="3">2.3.1.174</ecNumber>
    </recommendedName>
</protein>
<dbReference type="InterPro" id="IPR012793">
    <property type="entry name" value="PcaF"/>
</dbReference>
<sequence length="401" mass="41550">MQEAFICDAVRTPIGRYGGALATVRADDLAALPLKALIERNPGVDWSAVDDLIFGCANQAGEDNRNVGRMAVLLAGMPIGVPGTTINRLCGSGMDAVGMAARAIRAGDCDFVLAGGVESMSRAPFVMPKAESAFSRNNAVYDTTIGWRFINPAMKRQFGVDTMPQTADNVAADFGISREDQDAFAARSQARWAAAQQAGIFAKEIVPVTLPQKKGDAIIVAADEHPRPGTTAEQLAKLKGVNGPDLTVTAGNASGVNDGAAALAILSGAAAQKQGLTPKARIVAMAAAGVEPRIMGIGPAPAARKVLARAGLTIDQMDVIELNEAFASQALATLRDLGLPDDAPHVNPNGGAIALGHPLGMSGARLVTTAMYQLHRTGGRYALCTMCIGVGQGIAMIIERV</sequence>
<feature type="domain" description="Thiolase N-terminal" evidence="8">
    <location>
        <begin position="5"/>
        <end position="267"/>
    </location>
</feature>
<dbReference type="EC" id="2.3.1.174" evidence="3"/>
<keyword evidence="4 7" id="KW-0808">Transferase</keyword>
<dbReference type="EMBL" id="JAVRQI010000006">
    <property type="protein sequence ID" value="MDT1062116.1"/>
    <property type="molecule type" value="Genomic_DNA"/>
</dbReference>
<dbReference type="RefSeq" id="WP_311759213.1">
    <property type="nucleotide sequence ID" value="NZ_JAVRQI010000006.1"/>
</dbReference>
<dbReference type="PROSITE" id="PS00099">
    <property type="entry name" value="THIOLASE_3"/>
    <property type="match status" value="1"/>
</dbReference>
<evidence type="ECO:0000313" key="11">
    <source>
        <dbReference type="Proteomes" id="UP001251085"/>
    </source>
</evidence>
<evidence type="ECO:0000256" key="4">
    <source>
        <dbReference type="ARBA" id="ARBA00022679"/>
    </source>
</evidence>
<dbReference type="InterPro" id="IPR020617">
    <property type="entry name" value="Thiolase_C"/>
</dbReference>
<evidence type="ECO:0000256" key="1">
    <source>
        <dbReference type="ARBA" id="ARBA00005211"/>
    </source>
</evidence>
<proteinExistence type="inferred from homology"/>
<evidence type="ECO:0000256" key="5">
    <source>
        <dbReference type="ARBA" id="ARBA00023315"/>
    </source>
</evidence>
<organism evidence="10 11">
    <name type="scientific">Paracoccus broussonetiae</name>
    <dbReference type="NCBI Taxonomy" id="3075834"/>
    <lineage>
        <taxon>Bacteria</taxon>
        <taxon>Pseudomonadati</taxon>
        <taxon>Pseudomonadota</taxon>
        <taxon>Alphaproteobacteria</taxon>
        <taxon>Rhodobacterales</taxon>
        <taxon>Paracoccaceae</taxon>
        <taxon>Paracoccus</taxon>
    </lineage>
</organism>
<evidence type="ECO:0000259" key="8">
    <source>
        <dbReference type="Pfam" id="PF00108"/>
    </source>
</evidence>
<dbReference type="NCBIfam" id="TIGR01930">
    <property type="entry name" value="AcCoA-C-Actrans"/>
    <property type="match status" value="1"/>
</dbReference>
<evidence type="ECO:0000259" key="9">
    <source>
        <dbReference type="Pfam" id="PF02803"/>
    </source>
</evidence>
<dbReference type="InterPro" id="IPR016039">
    <property type="entry name" value="Thiolase-like"/>
</dbReference>
<dbReference type="NCBIfam" id="NF006551">
    <property type="entry name" value="PRK09050.1"/>
    <property type="match status" value="1"/>
</dbReference>
<dbReference type="SUPFAM" id="SSF53901">
    <property type="entry name" value="Thiolase-like"/>
    <property type="match status" value="2"/>
</dbReference>
<reference evidence="11" key="1">
    <citation type="submission" date="2023-07" db="EMBL/GenBank/DDBJ databases">
        <title>Characterization of two Paracoccaceae strains isolated from Phycosphere and proposal of Xinfangfangia lacusdiani sp. nov.</title>
        <authorList>
            <person name="Deng Y."/>
            <person name="Zhang Y.Q."/>
        </authorList>
    </citation>
    <scope>NUCLEOTIDE SEQUENCE [LARGE SCALE GENOMIC DNA]</scope>
    <source>
        <strain evidence="11">CPCC 101403</strain>
    </source>
</reference>
<dbReference type="Proteomes" id="UP001251085">
    <property type="component" value="Unassembled WGS sequence"/>
</dbReference>
<dbReference type="InterPro" id="IPR020613">
    <property type="entry name" value="Thiolase_CS"/>
</dbReference>
<gene>
    <name evidence="10" type="primary">pcaF</name>
    <name evidence="10" type="ORF">RM190_09625</name>
</gene>
<dbReference type="InterPro" id="IPR020615">
    <property type="entry name" value="Thiolase_acyl_enz_int_AS"/>
</dbReference>
<dbReference type="CDD" id="cd00751">
    <property type="entry name" value="thiolase"/>
    <property type="match status" value="1"/>
</dbReference>
<dbReference type="InterPro" id="IPR020610">
    <property type="entry name" value="Thiolase_AS"/>
</dbReference>
<keyword evidence="11" id="KW-1185">Reference proteome</keyword>
<dbReference type="Pfam" id="PF00108">
    <property type="entry name" value="Thiolase_N"/>
    <property type="match status" value="1"/>
</dbReference>
<feature type="domain" description="Thiolase C-terminal" evidence="9">
    <location>
        <begin position="276"/>
        <end position="400"/>
    </location>
</feature>
<dbReference type="Gene3D" id="3.40.47.10">
    <property type="match status" value="1"/>
</dbReference>
<dbReference type="NCBIfam" id="TIGR02430">
    <property type="entry name" value="pcaF"/>
    <property type="match status" value="1"/>
</dbReference>
<dbReference type="PROSITE" id="PS00737">
    <property type="entry name" value="THIOLASE_2"/>
    <property type="match status" value="1"/>
</dbReference>
<dbReference type="InterPro" id="IPR020616">
    <property type="entry name" value="Thiolase_N"/>
</dbReference>